<dbReference type="AlphaFoldDB" id="A0A975B4T1"/>
<evidence type="ECO:0000256" key="4">
    <source>
        <dbReference type="ARBA" id="ARBA00022475"/>
    </source>
</evidence>
<evidence type="ECO:0000256" key="7">
    <source>
        <dbReference type="ARBA" id="ARBA00022840"/>
    </source>
</evidence>
<dbReference type="Gene3D" id="3.40.50.300">
    <property type="entry name" value="P-loop containing nucleotide triphosphate hydrolases"/>
    <property type="match status" value="1"/>
</dbReference>
<dbReference type="PANTHER" id="PTHR43297">
    <property type="entry name" value="OLIGOPEPTIDE TRANSPORT ATP-BINDING PROTEIN APPD"/>
    <property type="match status" value="1"/>
</dbReference>
<dbReference type="NCBIfam" id="TIGR01727">
    <property type="entry name" value="oligo_HPY"/>
    <property type="match status" value="1"/>
</dbReference>
<evidence type="ECO:0000256" key="5">
    <source>
        <dbReference type="ARBA" id="ARBA00022519"/>
    </source>
</evidence>
<dbReference type="GO" id="GO:0016887">
    <property type="term" value="F:ATP hydrolysis activity"/>
    <property type="evidence" value="ECO:0007669"/>
    <property type="project" value="InterPro"/>
</dbReference>
<dbReference type="InterPro" id="IPR013563">
    <property type="entry name" value="Oligopep_ABC_C"/>
</dbReference>
<dbReference type="InterPro" id="IPR027417">
    <property type="entry name" value="P-loop_NTPase"/>
</dbReference>
<dbReference type="PROSITE" id="PS00211">
    <property type="entry name" value="ABC_TRANSPORTER_1"/>
    <property type="match status" value="1"/>
</dbReference>
<comment type="subcellular location">
    <subcellularLocation>
        <location evidence="1">Cell inner membrane</location>
        <topology evidence="1">Peripheral membrane protein</topology>
    </subcellularLocation>
</comment>
<keyword evidence="3" id="KW-0813">Transport</keyword>
<keyword evidence="12" id="KW-1185">Reference proteome</keyword>
<dbReference type="FunFam" id="3.40.50.300:FF:000016">
    <property type="entry name" value="Oligopeptide ABC transporter ATP-binding component"/>
    <property type="match status" value="1"/>
</dbReference>
<dbReference type="InterPro" id="IPR003439">
    <property type="entry name" value="ABC_transporter-like_ATP-bd"/>
</dbReference>
<dbReference type="SUPFAM" id="SSF52540">
    <property type="entry name" value="P-loop containing nucleoside triphosphate hydrolases"/>
    <property type="match status" value="1"/>
</dbReference>
<dbReference type="SMART" id="SM00382">
    <property type="entry name" value="AAA"/>
    <property type="match status" value="1"/>
</dbReference>
<evidence type="ECO:0000256" key="9">
    <source>
        <dbReference type="ARBA" id="ARBA00023136"/>
    </source>
</evidence>
<dbReference type="EMBL" id="CP061799">
    <property type="protein sequence ID" value="QTA78759.1"/>
    <property type="molecule type" value="Genomic_DNA"/>
</dbReference>
<dbReference type="GO" id="GO:0015833">
    <property type="term" value="P:peptide transport"/>
    <property type="evidence" value="ECO:0007669"/>
    <property type="project" value="InterPro"/>
</dbReference>
<dbReference type="GO" id="GO:0005886">
    <property type="term" value="C:plasma membrane"/>
    <property type="evidence" value="ECO:0007669"/>
    <property type="project" value="UniProtKB-SubCell"/>
</dbReference>
<keyword evidence="4" id="KW-1003">Cell membrane</keyword>
<keyword evidence="7 11" id="KW-0067">ATP-binding</keyword>
<keyword evidence="9" id="KW-0472">Membrane</keyword>
<keyword evidence="6" id="KW-0547">Nucleotide-binding</keyword>
<keyword evidence="8" id="KW-1278">Translocase</keyword>
<dbReference type="GO" id="GO:0005524">
    <property type="term" value="F:ATP binding"/>
    <property type="evidence" value="ECO:0007669"/>
    <property type="project" value="UniProtKB-KW"/>
</dbReference>
<evidence type="ECO:0000256" key="6">
    <source>
        <dbReference type="ARBA" id="ARBA00022741"/>
    </source>
</evidence>
<dbReference type="Pfam" id="PF00005">
    <property type="entry name" value="ABC_tran"/>
    <property type="match status" value="1"/>
</dbReference>
<dbReference type="KEGG" id="dli:dnl_09930"/>
<dbReference type="PROSITE" id="PS50893">
    <property type="entry name" value="ABC_TRANSPORTER_2"/>
    <property type="match status" value="1"/>
</dbReference>
<proteinExistence type="inferred from homology"/>
<dbReference type="Pfam" id="PF08352">
    <property type="entry name" value="oligo_HPY"/>
    <property type="match status" value="1"/>
</dbReference>
<dbReference type="Proteomes" id="UP000663720">
    <property type="component" value="Chromosome"/>
</dbReference>
<evidence type="ECO:0000256" key="1">
    <source>
        <dbReference type="ARBA" id="ARBA00004417"/>
    </source>
</evidence>
<evidence type="ECO:0000256" key="3">
    <source>
        <dbReference type="ARBA" id="ARBA00022448"/>
    </source>
</evidence>
<reference evidence="11" key="1">
    <citation type="journal article" date="2021" name="Microb. Physiol.">
        <title>Proteogenomic Insights into the Physiology of Marine, Sulfate-Reducing, Filamentous Desulfonema limicola and Desulfonema magnum.</title>
        <authorList>
            <person name="Schnaars V."/>
            <person name="Wohlbrand L."/>
            <person name="Scheve S."/>
            <person name="Hinrichs C."/>
            <person name="Reinhardt R."/>
            <person name="Rabus R."/>
        </authorList>
    </citation>
    <scope>NUCLEOTIDE SEQUENCE</scope>
    <source>
        <strain evidence="11">5ac10</strain>
    </source>
</reference>
<dbReference type="InterPro" id="IPR050388">
    <property type="entry name" value="ABC_Ni/Peptide_Import"/>
</dbReference>
<dbReference type="CDD" id="cd03257">
    <property type="entry name" value="ABC_NikE_OppD_transporters"/>
    <property type="match status" value="1"/>
</dbReference>
<evidence type="ECO:0000313" key="11">
    <source>
        <dbReference type="EMBL" id="QTA78759.1"/>
    </source>
</evidence>
<evidence type="ECO:0000256" key="2">
    <source>
        <dbReference type="ARBA" id="ARBA00005417"/>
    </source>
</evidence>
<evidence type="ECO:0000313" key="12">
    <source>
        <dbReference type="Proteomes" id="UP000663720"/>
    </source>
</evidence>
<feature type="domain" description="ABC transporter" evidence="10">
    <location>
        <begin position="4"/>
        <end position="250"/>
    </location>
</feature>
<name>A0A975B4T1_9BACT</name>
<sequence>MKGLKTCFKQKDKSIIRAVDGVDIEIAPGEVHGLVGESGCGKSVLSLSILRLISPPGFISGGEIVWEGNDLLRLDNNDMRKIRGKEIAMIFQNPQASLNPLYTVSQQMTAVIRLHRKISKKEAKEEAVRLLKMVQLPDAEKRMKSYPHELSGGMCQRVMIAMAISLQPKMIIADEPTSSLDVTIGAQILNLLIELRRQFNISILLISHDMGAVSRICSKISVMYLGRILETGNKTDIFQNPQHPYTQALLDAGKIPVHSHPAKSENNLIKGDIPGSMDIPSGCRFHTRCPSVFEKCYNMEPELKTLTANGIKVACHLYE</sequence>
<dbReference type="PANTHER" id="PTHR43297:SF14">
    <property type="entry name" value="ATPASE AAA-TYPE CORE DOMAIN-CONTAINING PROTEIN"/>
    <property type="match status" value="1"/>
</dbReference>
<dbReference type="InterPro" id="IPR003593">
    <property type="entry name" value="AAA+_ATPase"/>
</dbReference>
<organism evidence="11 12">
    <name type="scientific">Desulfonema limicola</name>
    <dbReference type="NCBI Taxonomy" id="45656"/>
    <lineage>
        <taxon>Bacteria</taxon>
        <taxon>Pseudomonadati</taxon>
        <taxon>Thermodesulfobacteriota</taxon>
        <taxon>Desulfobacteria</taxon>
        <taxon>Desulfobacterales</taxon>
        <taxon>Desulfococcaceae</taxon>
        <taxon>Desulfonema</taxon>
    </lineage>
</organism>
<dbReference type="InterPro" id="IPR017871">
    <property type="entry name" value="ABC_transporter-like_CS"/>
</dbReference>
<gene>
    <name evidence="11" type="ORF">dnl_09930</name>
</gene>
<accession>A0A975B4T1</accession>
<keyword evidence="5" id="KW-0997">Cell inner membrane</keyword>
<evidence type="ECO:0000259" key="10">
    <source>
        <dbReference type="PROSITE" id="PS50893"/>
    </source>
</evidence>
<protein>
    <submittedName>
        <fullName evidence="11">Peptide ABC transporter, ATP-binding protein</fullName>
    </submittedName>
</protein>
<comment type="similarity">
    <text evidence="2">Belongs to the ABC transporter superfamily.</text>
</comment>
<evidence type="ECO:0000256" key="8">
    <source>
        <dbReference type="ARBA" id="ARBA00022967"/>
    </source>
</evidence>